<evidence type="ECO:0000256" key="1">
    <source>
        <dbReference type="ARBA" id="ARBA00006594"/>
    </source>
</evidence>
<reference evidence="5" key="1">
    <citation type="submission" date="2024-02" db="EMBL/GenBank/DDBJ databases">
        <authorList>
            <consortium name="Clinical and Environmental Microbiology Branch: Whole genome sequencing antimicrobial resistance pathogens in the healthcare setting"/>
        </authorList>
    </citation>
    <scope>NUCLEOTIDE SEQUENCE</scope>
    <source>
        <strain evidence="5">Whole organism</strain>
    </source>
</reference>
<feature type="domain" description="DNA methylase N-4/N-6" evidence="4">
    <location>
        <begin position="21"/>
        <end position="126"/>
    </location>
</feature>
<dbReference type="PROSITE" id="PS00092">
    <property type="entry name" value="N6_MTASE"/>
    <property type="match status" value="1"/>
</dbReference>
<name>A0AAN4JFW5_CITFR</name>
<evidence type="ECO:0000313" key="5">
    <source>
        <dbReference type="EMBL" id="EMM7460898.1"/>
    </source>
</evidence>
<accession>A0AAN4JFW5</accession>
<dbReference type="NCBIfam" id="NF010253">
    <property type="entry name" value="PRK13699.1"/>
    <property type="match status" value="1"/>
</dbReference>
<dbReference type="SUPFAM" id="SSF53335">
    <property type="entry name" value="S-adenosyl-L-methionine-dependent methyltransferases"/>
    <property type="match status" value="1"/>
</dbReference>
<keyword evidence="2" id="KW-0489">Methyltransferase</keyword>
<comment type="similarity">
    <text evidence="1">Belongs to the N(4)/N(6)-methyltransferase family.</text>
</comment>
<comment type="caution">
    <text evidence="5">The sequence shown here is derived from an EMBL/GenBank/DDBJ whole genome shotgun (WGS) entry which is preliminary data.</text>
</comment>
<evidence type="ECO:0000313" key="6">
    <source>
        <dbReference type="Proteomes" id="UP001169574"/>
    </source>
</evidence>
<dbReference type="GO" id="GO:0008170">
    <property type="term" value="F:N-methyltransferase activity"/>
    <property type="evidence" value="ECO:0007669"/>
    <property type="project" value="InterPro"/>
</dbReference>
<dbReference type="Proteomes" id="UP001169574">
    <property type="component" value="Unassembled WGS sequence"/>
</dbReference>
<evidence type="ECO:0000256" key="2">
    <source>
        <dbReference type="ARBA" id="ARBA00022603"/>
    </source>
</evidence>
<dbReference type="GO" id="GO:0003677">
    <property type="term" value="F:DNA binding"/>
    <property type="evidence" value="ECO:0007669"/>
    <property type="project" value="InterPro"/>
</dbReference>
<sequence>MSRFIQGNCVHIMSGFPDNAVDFILTDPPYLVGFRDRQGRTIAGDKTDEWLQPACHEMYRVLKKDTLMVSFYGWNRVDRFMAAWKNAGFSVVGHLVFTKTYTSKAAYVGYRHECAYILAKGRPRLPQNHFWHYVLLL</sequence>
<dbReference type="Pfam" id="PF01555">
    <property type="entry name" value="N6_N4_Mtase"/>
    <property type="match status" value="1"/>
</dbReference>
<gene>
    <name evidence="5" type="ORF">P7U51_005502</name>
</gene>
<dbReference type="AlphaFoldDB" id="A0AAN4JFW5"/>
<protein>
    <submittedName>
        <fullName evidence="5">Adenine-specific DNA-methyltransferase</fullName>
    </submittedName>
</protein>
<dbReference type="Gene3D" id="3.40.50.150">
    <property type="entry name" value="Vaccinia Virus protein VP39"/>
    <property type="match status" value="1"/>
</dbReference>
<organism evidence="5 6">
    <name type="scientific">Citrobacter freundii</name>
    <dbReference type="NCBI Taxonomy" id="546"/>
    <lineage>
        <taxon>Bacteria</taxon>
        <taxon>Pseudomonadati</taxon>
        <taxon>Pseudomonadota</taxon>
        <taxon>Gammaproteobacteria</taxon>
        <taxon>Enterobacterales</taxon>
        <taxon>Enterobacteriaceae</taxon>
        <taxon>Citrobacter</taxon>
        <taxon>Citrobacter freundii complex</taxon>
    </lineage>
</organism>
<keyword evidence="3" id="KW-0808">Transferase</keyword>
<evidence type="ECO:0000256" key="3">
    <source>
        <dbReference type="ARBA" id="ARBA00022679"/>
    </source>
</evidence>
<dbReference type="InterPro" id="IPR002941">
    <property type="entry name" value="DNA_methylase_N4/N6"/>
</dbReference>
<proteinExistence type="inferred from homology"/>
<dbReference type="InterPro" id="IPR002052">
    <property type="entry name" value="DNA_methylase_N6_adenine_CS"/>
</dbReference>
<dbReference type="InterPro" id="IPR029063">
    <property type="entry name" value="SAM-dependent_MTases_sf"/>
</dbReference>
<dbReference type="EMBL" id="ABLGCN030000035">
    <property type="protein sequence ID" value="EMM7460898.1"/>
    <property type="molecule type" value="Genomic_DNA"/>
</dbReference>
<evidence type="ECO:0000259" key="4">
    <source>
        <dbReference type="Pfam" id="PF01555"/>
    </source>
</evidence>
<dbReference type="GO" id="GO:0032259">
    <property type="term" value="P:methylation"/>
    <property type="evidence" value="ECO:0007669"/>
    <property type="project" value="UniProtKB-KW"/>
</dbReference>